<dbReference type="PROSITE" id="PS51257">
    <property type="entry name" value="PROKAR_LIPOPROTEIN"/>
    <property type="match status" value="1"/>
</dbReference>
<dbReference type="EMBL" id="AEJF01000126">
    <property type="protein sequence ID" value="KLU24386.1"/>
    <property type="molecule type" value="Genomic_DNA"/>
</dbReference>
<evidence type="ECO:0008006" key="4">
    <source>
        <dbReference type="Google" id="ProtNLM"/>
    </source>
</evidence>
<organism evidence="2 3">
    <name type="scientific">Caballeronia mineralivorans PML1(12)</name>
    <dbReference type="NCBI Taxonomy" id="908627"/>
    <lineage>
        <taxon>Bacteria</taxon>
        <taxon>Pseudomonadati</taxon>
        <taxon>Pseudomonadota</taxon>
        <taxon>Betaproteobacteria</taxon>
        <taxon>Burkholderiales</taxon>
        <taxon>Burkholderiaceae</taxon>
        <taxon>Caballeronia</taxon>
    </lineage>
</organism>
<comment type="caution">
    <text evidence="2">The sequence shown here is derived from an EMBL/GenBank/DDBJ whole genome shotgun (WGS) entry which is preliminary data.</text>
</comment>
<evidence type="ECO:0000313" key="2">
    <source>
        <dbReference type="EMBL" id="KLU24386.1"/>
    </source>
</evidence>
<reference evidence="2 3" key="1">
    <citation type="journal article" date="2015" name="Genome Announc.">
        <title>Draft Genome Sequence of Burkholderia sp. Strain PML1(12), an Ectomycorrhizosphere-Inhabiting Bacterium with Effective Mineral-Weathering Ability.</title>
        <authorList>
            <person name="Uroz S."/>
            <person name="Oger P."/>
        </authorList>
    </citation>
    <scope>NUCLEOTIDE SEQUENCE [LARGE SCALE GENOMIC DNA]</scope>
    <source>
        <strain evidence="3">PML1(12)</strain>
    </source>
</reference>
<dbReference type="RefSeq" id="WP_047848476.1">
    <property type="nucleotide sequence ID" value="NZ_AEJF01000126.1"/>
</dbReference>
<dbReference type="SUPFAM" id="SSF63829">
    <property type="entry name" value="Calcium-dependent phosphotriesterase"/>
    <property type="match status" value="1"/>
</dbReference>
<sequence length="372" mass="38307">MKIKCLLSVMSAAVLLTACGGGSSSSPGIPGSAPVNTAQVPNTATASGYSLSVFATAPSSKAKPDSIVQYNNTVFIGYQMSGDVKDGSVPGLTNTVVQYDLNGNVLKSYTVPGHVDGLMARTDTNTLWAMSNEDANPELTIIDLGSGAQKTYQATVNPTVHGGGYDDMQLLNGTVYVSASNPTTPGVAPTVVSLTLNPNGTTFDVAPVLAGNAQATDLTPSVGGAANPTFNQPVTLSLTDPDSEAIDPSGNLMLDSQADGKLVFIHNPGASQTVSVLTLTLFNDKDGPIYPVDDTRWVPAAGPTLKTFMLFTDASNTTYRVDAPFKQGDAYSAGQGQVMQLDTTTGHLTPVVTSVGAASALQDPHGVLFVTL</sequence>
<dbReference type="PATRIC" id="fig|908627.4.peg.4534"/>
<evidence type="ECO:0000313" key="3">
    <source>
        <dbReference type="Proteomes" id="UP000035963"/>
    </source>
</evidence>
<feature type="chain" id="PRO_5005249409" description="Lipoprotein" evidence="1">
    <location>
        <begin position="21"/>
        <end position="372"/>
    </location>
</feature>
<feature type="signal peptide" evidence="1">
    <location>
        <begin position="1"/>
        <end position="20"/>
    </location>
</feature>
<dbReference type="OrthoDB" id="3078195at2"/>
<dbReference type="AlphaFoldDB" id="A0A0J1CVL8"/>
<name>A0A0J1CVL8_9BURK</name>
<keyword evidence="3" id="KW-1185">Reference proteome</keyword>
<dbReference type="Proteomes" id="UP000035963">
    <property type="component" value="Unassembled WGS sequence"/>
</dbReference>
<gene>
    <name evidence="2" type="ORF">EOS_20235</name>
</gene>
<evidence type="ECO:0000256" key="1">
    <source>
        <dbReference type="SAM" id="SignalP"/>
    </source>
</evidence>
<protein>
    <recommendedName>
        <fullName evidence="4">Lipoprotein</fullName>
    </recommendedName>
</protein>
<proteinExistence type="predicted"/>
<keyword evidence="1" id="KW-0732">Signal</keyword>
<accession>A0A0J1CVL8</accession>